<organism evidence="1 2">
    <name type="scientific">Dictyobacter aurantiacus</name>
    <dbReference type="NCBI Taxonomy" id="1936993"/>
    <lineage>
        <taxon>Bacteria</taxon>
        <taxon>Bacillati</taxon>
        <taxon>Chloroflexota</taxon>
        <taxon>Ktedonobacteria</taxon>
        <taxon>Ktedonobacterales</taxon>
        <taxon>Dictyobacteraceae</taxon>
        <taxon>Dictyobacter</taxon>
    </lineage>
</organism>
<evidence type="ECO:0000313" key="2">
    <source>
        <dbReference type="Proteomes" id="UP000287224"/>
    </source>
</evidence>
<proteinExistence type="predicted"/>
<dbReference type="OrthoDB" id="2989189at2"/>
<reference evidence="2" key="1">
    <citation type="submission" date="2018-12" db="EMBL/GenBank/DDBJ databases">
        <title>Tengunoibacter tsumagoiensis gen. nov., sp. nov., Dictyobacter kobayashii sp. nov., D. alpinus sp. nov., and D. joshuensis sp. nov. and description of Dictyobacteraceae fam. nov. within the order Ktedonobacterales isolated from Tengu-no-mugimeshi.</title>
        <authorList>
            <person name="Wang C.M."/>
            <person name="Zheng Y."/>
            <person name="Sakai Y."/>
            <person name="Toyoda A."/>
            <person name="Minakuchi Y."/>
            <person name="Abe K."/>
            <person name="Yokota A."/>
            <person name="Yabe S."/>
        </authorList>
    </citation>
    <scope>NUCLEOTIDE SEQUENCE [LARGE SCALE GENOMIC DNA]</scope>
    <source>
        <strain evidence="2">S-27</strain>
    </source>
</reference>
<accession>A0A401ZLA0</accession>
<dbReference type="RefSeq" id="WP_126599075.1">
    <property type="nucleotide sequence ID" value="NZ_BIFQ01000001.1"/>
</dbReference>
<evidence type="ECO:0000313" key="1">
    <source>
        <dbReference type="EMBL" id="GCE07647.1"/>
    </source>
</evidence>
<dbReference type="AlphaFoldDB" id="A0A401ZLA0"/>
<comment type="caution">
    <text evidence="1">The sequence shown here is derived from an EMBL/GenBank/DDBJ whole genome shotgun (WGS) entry which is preliminary data.</text>
</comment>
<dbReference type="EMBL" id="BIFQ01000001">
    <property type="protein sequence ID" value="GCE07647.1"/>
    <property type="molecule type" value="Genomic_DNA"/>
</dbReference>
<sequence>MSDLPWLASLLKSRNTIDAKIATLIGCAAQVGNVGEYIAAAVFHIALDEERKRQGYDGRFTTGPLAGQTVDVQWRPRRDGQMNIKVDARPDYYLVFTGPAEAATPSFANPWLIDAVFLFHAGELLNALRERGVQLGSSTSVTGPLWERAQIFPVPLNARLRLSDDELKQLMLFR</sequence>
<dbReference type="Proteomes" id="UP000287224">
    <property type="component" value="Unassembled WGS sequence"/>
</dbReference>
<protein>
    <submittedName>
        <fullName evidence="1">Uncharacterized protein</fullName>
    </submittedName>
</protein>
<keyword evidence="2" id="KW-1185">Reference proteome</keyword>
<name>A0A401ZLA0_9CHLR</name>
<gene>
    <name evidence="1" type="ORF">KDAU_49760</name>
</gene>